<comment type="similarity">
    <text evidence="4">Belongs to the cyclic nucleotide phosphodiesterase class-III family.</text>
</comment>
<dbReference type="InterPro" id="IPR029052">
    <property type="entry name" value="Metallo-depent_PP-like"/>
</dbReference>
<dbReference type="PANTHER" id="PTHR42988">
    <property type="entry name" value="PHOSPHOHYDROLASE"/>
    <property type="match status" value="1"/>
</dbReference>
<sequence length="246" mass="26754">MNVIAHLSDIHIDDDPRSSERTRVIMEYLNALPADLDAVLVTGDVADHALPREYERARELLACRHPIVVCPGNHDDRAAFRKHLLGAEPDAAPVNQILEGAGFVLAACDSSIPGEDKGELADETLAWLDGVLEAARGRHALVAFHHPPALLHVPALDALRQYGGQRLARLLEGHPHVRALLAGHAHTPAATTFAGRPLLVAPGVVSTLRMPWEPPQGMVDLNQPPSLAFHVLDDEGRLTTHYRMIL</sequence>
<dbReference type="RefSeq" id="WP_397080391.1">
    <property type="nucleotide sequence ID" value="NZ_JBITGY010000002.1"/>
</dbReference>
<keyword evidence="2" id="KW-0378">Hydrolase</keyword>
<dbReference type="InterPro" id="IPR050884">
    <property type="entry name" value="CNP_phosphodiesterase-III"/>
</dbReference>
<evidence type="ECO:0000313" key="6">
    <source>
        <dbReference type="EMBL" id="MFI6497511.1"/>
    </source>
</evidence>
<dbReference type="SUPFAM" id="SSF56300">
    <property type="entry name" value="Metallo-dependent phosphatases"/>
    <property type="match status" value="1"/>
</dbReference>
<proteinExistence type="inferred from homology"/>
<evidence type="ECO:0000256" key="1">
    <source>
        <dbReference type="ARBA" id="ARBA00022723"/>
    </source>
</evidence>
<accession>A0ABW7YNM1</accession>
<keyword evidence="3" id="KW-0408">Iron</keyword>
<comment type="caution">
    <text evidence="6">The sequence shown here is derived from an EMBL/GenBank/DDBJ whole genome shotgun (WGS) entry which is preliminary data.</text>
</comment>
<dbReference type="InterPro" id="IPR004843">
    <property type="entry name" value="Calcineurin-like_PHP"/>
</dbReference>
<reference evidence="6 7" key="1">
    <citation type="submission" date="2024-10" db="EMBL/GenBank/DDBJ databases">
        <title>The Natural Products Discovery Center: Release of the First 8490 Sequenced Strains for Exploring Actinobacteria Biosynthetic Diversity.</title>
        <authorList>
            <person name="Kalkreuter E."/>
            <person name="Kautsar S.A."/>
            <person name="Yang D."/>
            <person name="Bader C.D."/>
            <person name="Teijaro C.N."/>
            <person name="Fluegel L."/>
            <person name="Davis C.M."/>
            <person name="Simpson J.R."/>
            <person name="Lauterbach L."/>
            <person name="Steele A.D."/>
            <person name="Gui C."/>
            <person name="Meng S."/>
            <person name="Li G."/>
            <person name="Viehrig K."/>
            <person name="Ye F."/>
            <person name="Su P."/>
            <person name="Kiefer A.F."/>
            <person name="Nichols A."/>
            <person name="Cepeda A.J."/>
            <person name="Yan W."/>
            <person name="Fan B."/>
            <person name="Jiang Y."/>
            <person name="Adhikari A."/>
            <person name="Zheng C.-J."/>
            <person name="Schuster L."/>
            <person name="Cowan T.M."/>
            <person name="Smanski M.J."/>
            <person name="Chevrette M.G."/>
            <person name="De Carvalho L.P.S."/>
            <person name="Shen B."/>
        </authorList>
    </citation>
    <scope>NUCLEOTIDE SEQUENCE [LARGE SCALE GENOMIC DNA]</scope>
    <source>
        <strain evidence="6 7">NPDC050545</strain>
    </source>
</reference>
<dbReference type="EMBL" id="JBITGY010000002">
    <property type="protein sequence ID" value="MFI6497511.1"/>
    <property type="molecule type" value="Genomic_DNA"/>
</dbReference>
<evidence type="ECO:0000256" key="4">
    <source>
        <dbReference type="ARBA" id="ARBA00025742"/>
    </source>
</evidence>
<keyword evidence="7" id="KW-1185">Reference proteome</keyword>
<gene>
    <name evidence="6" type="ORF">ACIBG2_09010</name>
</gene>
<evidence type="ECO:0000259" key="5">
    <source>
        <dbReference type="Pfam" id="PF00149"/>
    </source>
</evidence>
<evidence type="ECO:0000256" key="3">
    <source>
        <dbReference type="ARBA" id="ARBA00023004"/>
    </source>
</evidence>
<protein>
    <submittedName>
        <fullName evidence="6">Metallophosphoesterase</fullName>
    </submittedName>
</protein>
<keyword evidence="1" id="KW-0479">Metal-binding</keyword>
<name>A0ABW7YNM1_9ACTN</name>
<organism evidence="6 7">
    <name type="scientific">Nonomuraea typhae</name>
    <dbReference type="NCBI Taxonomy" id="2603600"/>
    <lineage>
        <taxon>Bacteria</taxon>
        <taxon>Bacillati</taxon>
        <taxon>Actinomycetota</taxon>
        <taxon>Actinomycetes</taxon>
        <taxon>Streptosporangiales</taxon>
        <taxon>Streptosporangiaceae</taxon>
        <taxon>Nonomuraea</taxon>
    </lineage>
</organism>
<evidence type="ECO:0000256" key="2">
    <source>
        <dbReference type="ARBA" id="ARBA00022801"/>
    </source>
</evidence>
<dbReference type="PANTHER" id="PTHR42988:SF2">
    <property type="entry name" value="CYCLIC NUCLEOTIDE PHOSPHODIESTERASE CBUA0032-RELATED"/>
    <property type="match status" value="1"/>
</dbReference>
<dbReference type="Proteomes" id="UP001612741">
    <property type="component" value="Unassembled WGS sequence"/>
</dbReference>
<dbReference type="Gene3D" id="3.60.21.10">
    <property type="match status" value="1"/>
</dbReference>
<dbReference type="Pfam" id="PF00149">
    <property type="entry name" value="Metallophos"/>
    <property type="match status" value="1"/>
</dbReference>
<feature type="domain" description="Calcineurin-like phosphoesterase" evidence="5">
    <location>
        <begin position="4"/>
        <end position="188"/>
    </location>
</feature>
<evidence type="ECO:0000313" key="7">
    <source>
        <dbReference type="Proteomes" id="UP001612741"/>
    </source>
</evidence>